<gene>
    <name evidence="1" type="ORF">KDK95_12245</name>
</gene>
<name>A0A941EDK3_9ACTN</name>
<organism evidence="1 2">
    <name type="scientific">Actinospica acidithermotolerans</name>
    <dbReference type="NCBI Taxonomy" id="2828514"/>
    <lineage>
        <taxon>Bacteria</taxon>
        <taxon>Bacillati</taxon>
        <taxon>Actinomycetota</taxon>
        <taxon>Actinomycetes</taxon>
        <taxon>Catenulisporales</taxon>
        <taxon>Actinospicaceae</taxon>
        <taxon>Actinospica</taxon>
    </lineage>
</organism>
<keyword evidence="2" id="KW-1185">Reference proteome</keyword>
<protein>
    <submittedName>
        <fullName evidence="1">Uncharacterized protein</fullName>
    </submittedName>
</protein>
<evidence type="ECO:0000313" key="1">
    <source>
        <dbReference type="EMBL" id="MBR7827079.1"/>
    </source>
</evidence>
<dbReference type="RefSeq" id="WP_212518223.1">
    <property type="nucleotide sequence ID" value="NZ_JAGSOH010000027.1"/>
</dbReference>
<evidence type="ECO:0000313" key="2">
    <source>
        <dbReference type="Proteomes" id="UP000676325"/>
    </source>
</evidence>
<proteinExistence type="predicted"/>
<comment type="caution">
    <text evidence="1">The sequence shown here is derived from an EMBL/GenBank/DDBJ whole genome shotgun (WGS) entry which is preliminary data.</text>
</comment>
<sequence>MDSTSFIIATDSGSFWGRSFGADGVTYVRSNAYKFDSPELAAARIAELAAAGDTRSYHVEALPTGRRRY</sequence>
<dbReference type="AlphaFoldDB" id="A0A941EDK3"/>
<reference evidence="1" key="1">
    <citation type="submission" date="2021-04" db="EMBL/GenBank/DDBJ databases">
        <title>Genome based classification of Actinospica acidithermotolerans sp. nov., an actinobacterium isolated from an Indonesian hot spring.</title>
        <authorList>
            <person name="Kusuma A.B."/>
            <person name="Putra K.E."/>
            <person name="Nafisah S."/>
            <person name="Loh J."/>
            <person name="Nouioui I."/>
            <person name="Goodfellow M."/>
        </authorList>
    </citation>
    <scope>NUCLEOTIDE SEQUENCE</scope>
    <source>
        <strain evidence="1">MGRD01-02</strain>
    </source>
</reference>
<dbReference type="EMBL" id="JAGSOH010000027">
    <property type="protein sequence ID" value="MBR7827079.1"/>
    <property type="molecule type" value="Genomic_DNA"/>
</dbReference>
<dbReference type="Proteomes" id="UP000676325">
    <property type="component" value="Unassembled WGS sequence"/>
</dbReference>
<accession>A0A941EDK3</accession>